<sequence>MDRIKTGGHVLMIRHAHAPGTGDPDGFTIGDCTTQRNLDDQGRAQARRIGTWLRAGGVMSARVYSSQWCRSRETAQLIGLGPVTDLAALNSFFNKPEAAESALADLRAFLARQPPDGELIVLVTHFVNISGIAGIGVLSGEGVVLALTGDGGYEVVGRLRFD</sequence>
<reference evidence="1" key="1">
    <citation type="submission" date="2022-04" db="EMBL/GenBank/DDBJ databases">
        <title>Desulfatitalea alkaliphila sp. nov., a novel anaerobic sulfate-reducing bacterium isolated from terrestrial mud volcano, Taman Peninsula, Russia.</title>
        <authorList>
            <person name="Khomyakova M.A."/>
            <person name="Merkel A.Y."/>
            <person name="Slobodkin A.I."/>
        </authorList>
    </citation>
    <scope>NUCLEOTIDE SEQUENCE</scope>
    <source>
        <strain evidence="1">M08but</strain>
    </source>
</reference>
<dbReference type="EMBL" id="JALJRB010000013">
    <property type="protein sequence ID" value="MCJ8501379.1"/>
    <property type="molecule type" value="Genomic_DNA"/>
</dbReference>
<dbReference type="AlphaFoldDB" id="A0AA41R2D9"/>
<proteinExistence type="predicted"/>
<evidence type="ECO:0000313" key="1">
    <source>
        <dbReference type="EMBL" id="MCJ8501379.1"/>
    </source>
</evidence>
<dbReference type="InterPro" id="IPR029033">
    <property type="entry name" value="His_PPase_superfam"/>
</dbReference>
<gene>
    <name evidence="1" type="ORF">MRX98_12410</name>
</gene>
<dbReference type="RefSeq" id="WP_246908877.1">
    <property type="nucleotide sequence ID" value="NZ_JALJRB010000013.1"/>
</dbReference>
<dbReference type="InterPro" id="IPR013078">
    <property type="entry name" value="His_Pase_superF_clade-1"/>
</dbReference>
<evidence type="ECO:0000313" key="2">
    <source>
        <dbReference type="Proteomes" id="UP001165427"/>
    </source>
</evidence>
<dbReference type="Gene3D" id="3.40.50.1240">
    <property type="entry name" value="Phosphoglycerate mutase-like"/>
    <property type="match status" value="1"/>
</dbReference>
<organism evidence="1 2">
    <name type="scientific">Desulfatitalea alkaliphila</name>
    <dbReference type="NCBI Taxonomy" id="2929485"/>
    <lineage>
        <taxon>Bacteria</taxon>
        <taxon>Pseudomonadati</taxon>
        <taxon>Thermodesulfobacteriota</taxon>
        <taxon>Desulfobacteria</taxon>
        <taxon>Desulfobacterales</taxon>
        <taxon>Desulfosarcinaceae</taxon>
        <taxon>Desulfatitalea</taxon>
    </lineage>
</organism>
<dbReference type="Proteomes" id="UP001165427">
    <property type="component" value="Unassembled WGS sequence"/>
</dbReference>
<name>A0AA41R2D9_9BACT</name>
<protein>
    <submittedName>
        <fullName evidence="1">Histidine phosphatase family protein</fullName>
    </submittedName>
</protein>
<keyword evidence="2" id="KW-1185">Reference proteome</keyword>
<accession>A0AA41R2D9</accession>
<dbReference type="SUPFAM" id="SSF53254">
    <property type="entry name" value="Phosphoglycerate mutase-like"/>
    <property type="match status" value="1"/>
</dbReference>
<dbReference type="Pfam" id="PF00300">
    <property type="entry name" value="His_Phos_1"/>
    <property type="match status" value="1"/>
</dbReference>
<dbReference type="CDD" id="cd07040">
    <property type="entry name" value="HP"/>
    <property type="match status" value="1"/>
</dbReference>
<comment type="caution">
    <text evidence="1">The sequence shown here is derived from an EMBL/GenBank/DDBJ whole genome shotgun (WGS) entry which is preliminary data.</text>
</comment>